<accession>A0A0D5MFZ8</accession>
<evidence type="ECO:0000313" key="2">
    <source>
        <dbReference type="EMBL" id="AYE62532.1"/>
    </source>
</evidence>
<dbReference type="EMBL" id="BLYV01000053">
    <property type="protein sequence ID" value="GFP12313.1"/>
    <property type="molecule type" value="Genomic_DNA"/>
</dbReference>
<evidence type="ECO:0000313" key="3">
    <source>
        <dbReference type="EMBL" id="GFP12313.1"/>
    </source>
</evidence>
<dbReference type="Proteomes" id="UP000267794">
    <property type="component" value="Chromosome"/>
</dbReference>
<dbReference type="RefSeq" id="WP_003625077.1">
    <property type="nucleotide sequence ID" value="NZ_AP023028.1"/>
</dbReference>
<feature type="transmembrane region" description="Helical" evidence="1">
    <location>
        <begin position="7"/>
        <end position="26"/>
    </location>
</feature>
<evidence type="ECO:0000313" key="4">
    <source>
        <dbReference type="Proteomes" id="UP000267794"/>
    </source>
</evidence>
<keyword evidence="1" id="KW-0472">Membrane</keyword>
<feature type="transmembrane region" description="Helical" evidence="1">
    <location>
        <begin position="97"/>
        <end position="115"/>
    </location>
</feature>
<dbReference type="AlphaFoldDB" id="A0A0D5MFZ8"/>
<proteinExistence type="predicted"/>
<dbReference type="EMBL" id="CP017982">
    <property type="protein sequence ID" value="AYE62532.1"/>
    <property type="molecule type" value="Genomic_DNA"/>
</dbReference>
<name>A0A0D5MFZ8_LACHE</name>
<organism evidence="2 4">
    <name type="scientific">Lactobacillus helveticus</name>
    <name type="common">Lactobacillus suntoryeus</name>
    <dbReference type="NCBI Taxonomy" id="1587"/>
    <lineage>
        <taxon>Bacteria</taxon>
        <taxon>Bacillati</taxon>
        <taxon>Bacillota</taxon>
        <taxon>Bacilli</taxon>
        <taxon>Lactobacillales</taxon>
        <taxon>Lactobacillaceae</taxon>
        <taxon>Lactobacillus</taxon>
    </lineage>
</organism>
<reference evidence="3" key="2">
    <citation type="submission" date="2020-07" db="EMBL/GenBank/DDBJ databases">
        <title>Draft genome sequence of Lactobacillus helveticus strain JCM 1062.</title>
        <authorList>
            <person name="Endo A."/>
            <person name="Maeno S."/>
            <person name="Kido Y."/>
        </authorList>
    </citation>
    <scope>NUCLEOTIDE SEQUENCE</scope>
    <source>
        <strain evidence="3">JCM 1062</strain>
    </source>
</reference>
<feature type="transmembrane region" description="Helical" evidence="1">
    <location>
        <begin position="73"/>
        <end position="91"/>
    </location>
</feature>
<feature type="transmembrane region" description="Helical" evidence="1">
    <location>
        <begin position="46"/>
        <end position="66"/>
    </location>
</feature>
<sequence>MKKFVSFTIRLIVLLAGIALAGFMVWQFFTDASMLDVDIQTQGPVIIVIFSLVALIALGASVSFFTDKNMGSTIFLGALLTVIALILWLKNQDLADIYRWYFIYGLLVAVLCPFFRKDTK</sequence>
<protein>
    <submittedName>
        <fullName evidence="2">Uncharacterized protein</fullName>
    </submittedName>
</protein>
<keyword evidence="1" id="KW-1133">Transmembrane helix</keyword>
<reference evidence="2 4" key="1">
    <citation type="submission" date="2016-10" db="EMBL/GenBank/DDBJ databases">
        <title>Complete genomic sequencing of Lactobacillus helveticus LH99 and comparative genome analysis.</title>
        <authorList>
            <person name="Li N."/>
            <person name="You C."/>
            <person name="Liu Z."/>
        </authorList>
    </citation>
    <scope>NUCLEOTIDE SEQUENCE [LARGE SCALE GENOMIC DNA]</scope>
    <source>
        <strain evidence="2 4">LH99</strain>
    </source>
</reference>
<dbReference type="KEGG" id="lhd:HUO_00360"/>
<evidence type="ECO:0000256" key="1">
    <source>
        <dbReference type="SAM" id="Phobius"/>
    </source>
</evidence>
<keyword evidence="1" id="KW-0812">Transmembrane</keyword>
<gene>
    <name evidence="2" type="ORF">BC335_2185</name>
    <name evidence="3" type="ORF">LHEJCM1062_01850</name>
</gene>
<dbReference type="Proteomes" id="UP000630086">
    <property type="component" value="Unassembled WGS sequence"/>
</dbReference>